<accession>A0ABZ2LGW4</accession>
<dbReference type="EMBL" id="CP089983">
    <property type="protein sequence ID" value="WXB09016.1"/>
    <property type="molecule type" value="Genomic_DNA"/>
</dbReference>
<name>A0ABZ2LGW4_9BACT</name>
<organism evidence="1 2">
    <name type="scientific">Pendulispora rubella</name>
    <dbReference type="NCBI Taxonomy" id="2741070"/>
    <lineage>
        <taxon>Bacteria</taxon>
        <taxon>Pseudomonadati</taxon>
        <taxon>Myxococcota</taxon>
        <taxon>Myxococcia</taxon>
        <taxon>Myxococcales</taxon>
        <taxon>Sorangiineae</taxon>
        <taxon>Pendulisporaceae</taxon>
        <taxon>Pendulispora</taxon>
    </lineage>
</organism>
<protein>
    <submittedName>
        <fullName evidence="1">Uncharacterized protein</fullName>
    </submittedName>
</protein>
<dbReference type="Proteomes" id="UP001374803">
    <property type="component" value="Chromosome"/>
</dbReference>
<dbReference type="RefSeq" id="WP_394838690.1">
    <property type="nucleotide sequence ID" value="NZ_CP089929.1"/>
</dbReference>
<evidence type="ECO:0000313" key="1">
    <source>
        <dbReference type="EMBL" id="WXB09016.1"/>
    </source>
</evidence>
<sequence>MDLSTLIGKPFDAPEVQAFVKPLGLVEDDDEEYRVFRAGGISFRIEPRSHRINTIFVYADKISKYTGYKGPLPDGLNFGMDRDAVEQLLGPILLRTDRSSKWERGTHGLAVEFDKAGQIRMVVVTGV</sequence>
<evidence type="ECO:0000313" key="2">
    <source>
        <dbReference type="Proteomes" id="UP001374803"/>
    </source>
</evidence>
<proteinExistence type="predicted"/>
<keyword evidence="2" id="KW-1185">Reference proteome</keyword>
<reference evidence="1" key="1">
    <citation type="submission" date="2021-12" db="EMBL/GenBank/DDBJ databases">
        <title>Discovery of the Pendulisporaceae a myxobacterial family with distinct sporulation behavior and unique specialized metabolism.</title>
        <authorList>
            <person name="Garcia R."/>
            <person name="Popoff A."/>
            <person name="Bader C.D."/>
            <person name="Loehr J."/>
            <person name="Walesch S."/>
            <person name="Walt C."/>
            <person name="Boldt J."/>
            <person name="Bunk B."/>
            <person name="Haeckl F.J.F.P.J."/>
            <person name="Gunesch A.P."/>
            <person name="Birkelbach J."/>
            <person name="Nuebel U."/>
            <person name="Pietschmann T."/>
            <person name="Bach T."/>
            <person name="Mueller R."/>
        </authorList>
    </citation>
    <scope>NUCLEOTIDE SEQUENCE</scope>
    <source>
        <strain evidence="1">MSr11367</strain>
    </source>
</reference>
<gene>
    <name evidence="1" type="ORF">LVJ94_17505</name>
</gene>